<dbReference type="AlphaFoldDB" id="A0A2M3ZQD5"/>
<keyword evidence="1" id="KW-0732">Signal</keyword>
<sequence length="192" mass="20469">MPLREPFSFLELALLSILRTFSCPVLTDRPVPLASTTEGNPVALTPAAFGPRFIVLSPERPVAPVVGSLRSAVTLPFAFLPSPRFSPFEAFLEDIGFVPEPLLADDLLPLDPTPAAPPPPAPPAVAPPTPLFTVVLADKPAEELLLPVIKVKPAVAPGAPPVVVFGFLLSTSEYDIRIGFTSATMRCFLFTF</sequence>
<accession>A0A2M3ZQD5</accession>
<evidence type="ECO:0000256" key="1">
    <source>
        <dbReference type="SAM" id="SignalP"/>
    </source>
</evidence>
<protein>
    <submittedName>
        <fullName evidence="2">Putative secreted peptide</fullName>
    </submittedName>
</protein>
<feature type="signal peptide" evidence="1">
    <location>
        <begin position="1"/>
        <end position="27"/>
    </location>
</feature>
<dbReference type="EMBL" id="GGFM01010010">
    <property type="protein sequence ID" value="MBW30761.1"/>
    <property type="molecule type" value="Transcribed_RNA"/>
</dbReference>
<feature type="chain" id="PRO_5014915004" evidence="1">
    <location>
        <begin position="28"/>
        <end position="192"/>
    </location>
</feature>
<reference evidence="2" key="1">
    <citation type="submission" date="2018-01" db="EMBL/GenBank/DDBJ databases">
        <title>An insight into the sialome of Amazonian anophelines.</title>
        <authorList>
            <person name="Ribeiro J.M."/>
            <person name="Scarpassa V."/>
            <person name="Calvo E."/>
        </authorList>
    </citation>
    <scope>NUCLEOTIDE SEQUENCE</scope>
    <source>
        <tissue evidence="2">Salivary glands</tissue>
    </source>
</reference>
<organism evidence="2">
    <name type="scientific">Anopheles braziliensis</name>
    <dbReference type="NCBI Taxonomy" id="58242"/>
    <lineage>
        <taxon>Eukaryota</taxon>
        <taxon>Metazoa</taxon>
        <taxon>Ecdysozoa</taxon>
        <taxon>Arthropoda</taxon>
        <taxon>Hexapoda</taxon>
        <taxon>Insecta</taxon>
        <taxon>Pterygota</taxon>
        <taxon>Neoptera</taxon>
        <taxon>Endopterygota</taxon>
        <taxon>Diptera</taxon>
        <taxon>Nematocera</taxon>
        <taxon>Culicoidea</taxon>
        <taxon>Culicidae</taxon>
        <taxon>Anophelinae</taxon>
        <taxon>Anopheles</taxon>
    </lineage>
</organism>
<proteinExistence type="predicted"/>
<evidence type="ECO:0000313" key="2">
    <source>
        <dbReference type="EMBL" id="MBW30761.1"/>
    </source>
</evidence>
<name>A0A2M3ZQD5_9DIPT</name>